<dbReference type="OrthoDB" id="9342633at2"/>
<proteinExistence type="predicted"/>
<protein>
    <submittedName>
        <fullName evidence="1">Uncharacterized protein</fullName>
    </submittedName>
</protein>
<organism evidence="1 2">
    <name type="scientific">Rhodococcus koreensis</name>
    <dbReference type="NCBI Taxonomy" id="99653"/>
    <lineage>
        <taxon>Bacteria</taxon>
        <taxon>Bacillati</taxon>
        <taxon>Actinomycetota</taxon>
        <taxon>Actinomycetes</taxon>
        <taxon>Mycobacteriales</taxon>
        <taxon>Nocardiaceae</taxon>
        <taxon>Rhodococcus</taxon>
    </lineage>
</organism>
<keyword evidence="2" id="KW-1185">Reference proteome</keyword>
<accession>A0A1H4LYK8</accession>
<dbReference type="EMBL" id="FNSV01000005">
    <property type="protein sequence ID" value="SEB75786.1"/>
    <property type="molecule type" value="Genomic_DNA"/>
</dbReference>
<evidence type="ECO:0000313" key="2">
    <source>
        <dbReference type="Proteomes" id="UP000183561"/>
    </source>
</evidence>
<evidence type="ECO:0000313" key="1">
    <source>
        <dbReference type="EMBL" id="SEB75786.1"/>
    </source>
</evidence>
<dbReference type="RefSeq" id="WP_072950175.1">
    <property type="nucleotide sequence ID" value="NZ_FNSV01000005.1"/>
</dbReference>
<gene>
    <name evidence="1" type="ORF">SAMN04490239_1535</name>
</gene>
<reference evidence="2" key="1">
    <citation type="submission" date="2016-10" db="EMBL/GenBank/DDBJ databases">
        <authorList>
            <person name="Varghese N."/>
            <person name="Submissions S."/>
        </authorList>
    </citation>
    <scope>NUCLEOTIDE SEQUENCE [LARGE SCALE GENOMIC DNA]</scope>
    <source>
        <strain evidence="2">DSM 44498</strain>
    </source>
</reference>
<dbReference type="AlphaFoldDB" id="A0A1H4LYK8"/>
<dbReference type="Proteomes" id="UP000183561">
    <property type="component" value="Unassembled WGS sequence"/>
</dbReference>
<name>A0A1H4LYK8_9NOCA</name>
<sequence>MGSTDLITYLNYMSTWETESEENIDGIISEQALFVNLGEFDSDTAVNAEFTTLYDLSCEVRDLTVAEDATQIAADGAAVAAIWSFGLGMAAFAALEAAEIIQQKVISSKSTDLNNKLTSADADISAQIKNSQVSDYVAKYKQNNNLIASKAPVGLDTRTCRGLLLQFLAEVQRNTTLNVGTFKQYAESARRLYNSDEINAVYDALDTLNLSQKTDADVKKFMDFLAGWNFPGKPEISMVQNACIAIMFYKLKIANDTIKAQAEAAGLPVEEVDATAFGAMDAVGKFIAVVAVVMSVADVVFEILDIENVVTQCDKMCDQLNGPIKQSYLDYFNGIKTSARAYKAAIQPDSGNSAGRDIQQMQSQIQQWGSITQFGIQISEITGTADNPDQKSGTATKTDHGFSGYNGSWEIGNWGDTLRFTN</sequence>